<keyword evidence="2" id="KW-1003">Cell membrane</keyword>
<evidence type="ECO:0000256" key="11">
    <source>
        <dbReference type="SAM" id="Phobius"/>
    </source>
</evidence>
<dbReference type="GO" id="GO:0007204">
    <property type="term" value="P:positive regulation of cytosolic calcium ion concentration"/>
    <property type="evidence" value="ECO:0007669"/>
    <property type="project" value="TreeGrafter"/>
</dbReference>
<protein>
    <recommendedName>
        <fullName evidence="14">G-protein coupled receptors family 1 profile domain-containing protein</fullName>
    </recommendedName>
</protein>
<evidence type="ECO:0000313" key="12">
    <source>
        <dbReference type="EMBL" id="GBP70164.1"/>
    </source>
</evidence>
<feature type="transmembrane region" description="Helical" evidence="11">
    <location>
        <begin position="99"/>
        <end position="121"/>
    </location>
</feature>
<name>A0A4C1Y599_EUMVA</name>
<keyword evidence="3 11" id="KW-0812">Transmembrane</keyword>
<keyword evidence="4 11" id="KW-1133">Transmembrane helix</keyword>
<evidence type="ECO:0000313" key="13">
    <source>
        <dbReference type="Proteomes" id="UP000299102"/>
    </source>
</evidence>
<keyword evidence="13" id="KW-1185">Reference proteome</keyword>
<comment type="caution">
    <text evidence="12">The sequence shown here is derived from an EMBL/GenBank/DDBJ whole genome shotgun (WGS) entry which is preliminary data.</text>
</comment>
<evidence type="ECO:0000256" key="10">
    <source>
        <dbReference type="SAM" id="MobiDB-lite"/>
    </source>
</evidence>
<keyword evidence="9" id="KW-0807">Transducer</keyword>
<keyword evidence="6 11" id="KW-0472">Membrane</keyword>
<dbReference type="PANTHER" id="PTHR11866">
    <property type="entry name" value="G-PROTEIN COUPLED RECEPTOR FAMILY 1 MEMBER"/>
    <property type="match status" value="1"/>
</dbReference>
<sequence length="637" mass="71426">MLLHFVRCGSGLAKNIFQEGACKSEESLPECFYSNRSSHSGENTKTFNLSFKHIRPATHHLLLWTYECPWAAVIIYPLVPQDSYGVQQVTYVVIRTALVVSWGWAALLTCAPVLGLGLYYSPEAAKLGDCPRYRTAIATPDVAYAAFYVFFGTLLCVVLVYCNLAVIRALYEISAPRAGNAPVLRRLSRSSCRQRTPRAAPAPAPPVYNAATAEEVAFSRLMATLSVLFMICWLPQMSSSTGFVNRPCRPRPRGGRFQKIIILERSGAASIVKSVALESNVPESTLTTGELTHVFLTCRTKPHILCSESMLTYRTGSLSPQRDDGCWRRDLRRARENGQVSHQRKDSHRRSWIQRYNHTKRHIPEKSPVPCPPLRGNKICNGREIGLMEISCRVPSAIVTTGERLKIRLPSVRTHRQRGCAPTRGLRAARCVTPEPSLRTRDIGGPKSGRKHWTKSGNSENSTRSWAGKVTSTVFWRRCRREVRINVYRKRAHTHKGVTSGGGIAGASRYDSVILCSPEFPVDFIAKARQKIFHIKKILPHKKDDKLFIRMIRIICSLLNNAQGPLCVQVTSALFLARGPAGWPALQSLGRAADVLMLLNYVLDPVLYVLLRRRRPVFALLCNPLRCCRRQVLPHPQ</sequence>
<evidence type="ECO:0000256" key="7">
    <source>
        <dbReference type="ARBA" id="ARBA00023170"/>
    </source>
</evidence>
<evidence type="ECO:0000256" key="8">
    <source>
        <dbReference type="ARBA" id="ARBA00023180"/>
    </source>
</evidence>
<dbReference type="GO" id="GO:0004930">
    <property type="term" value="F:G protein-coupled receptor activity"/>
    <property type="evidence" value="ECO:0007669"/>
    <property type="project" value="UniProtKB-KW"/>
</dbReference>
<evidence type="ECO:0000256" key="5">
    <source>
        <dbReference type="ARBA" id="ARBA00023040"/>
    </source>
</evidence>
<dbReference type="AlphaFoldDB" id="A0A4C1Y599"/>
<dbReference type="EMBL" id="BGZK01001066">
    <property type="protein sequence ID" value="GBP70164.1"/>
    <property type="molecule type" value="Genomic_DNA"/>
</dbReference>
<accession>A0A4C1Y599</accession>
<keyword evidence="8" id="KW-0325">Glycoprotein</keyword>
<feature type="transmembrane region" description="Helical" evidence="11">
    <location>
        <begin position="217"/>
        <end position="234"/>
    </location>
</feature>
<dbReference type="GO" id="GO:0007189">
    <property type="term" value="P:adenylate cyclase-activating G protein-coupled receptor signaling pathway"/>
    <property type="evidence" value="ECO:0007669"/>
    <property type="project" value="TreeGrafter"/>
</dbReference>
<feature type="transmembrane region" description="Helical" evidence="11">
    <location>
        <begin position="142"/>
        <end position="167"/>
    </location>
</feature>
<gene>
    <name evidence="12" type="ORF">EVAR_46659_1</name>
</gene>
<evidence type="ECO:0000256" key="4">
    <source>
        <dbReference type="ARBA" id="ARBA00022989"/>
    </source>
</evidence>
<keyword evidence="5" id="KW-0297">G-protein coupled receptor</keyword>
<organism evidence="12 13">
    <name type="scientific">Eumeta variegata</name>
    <name type="common">Bagworm moth</name>
    <name type="synonym">Eumeta japonica</name>
    <dbReference type="NCBI Taxonomy" id="151549"/>
    <lineage>
        <taxon>Eukaryota</taxon>
        <taxon>Metazoa</taxon>
        <taxon>Ecdysozoa</taxon>
        <taxon>Arthropoda</taxon>
        <taxon>Hexapoda</taxon>
        <taxon>Insecta</taxon>
        <taxon>Pterygota</taxon>
        <taxon>Neoptera</taxon>
        <taxon>Endopterygota</taxon>
        <taxon>Lepidoptera</taxon>
        <taxon>Glossata</taxon>
        <taxon>Ditrysia</taxon>
        <taxon>Tineoidea</taxon>
        <taxon>Psychidae</taxon>
        <taxon>Oiketicinae</taxon>
        <taxon>Eumeta</taxon>
    </lineage>
</organism>
<comment type="subcellular location">
    <subcellularLocation>
        <location evidence="1">Cell membrane</location>
        <topology evidence="1">Multi-pass membrane protein</topology>
    </subcellularLocation>
</comment>
<dbReference type="SUPFAM" id="SSF81321">
    <property type="entry name" value="Family A G protein-coupled receptor-like"/>
    <property type="match status" value="1"/>
</dbReference>
<reference evidence="12 13" key="1">
    <citation type="journal article" date="2019" name="Commun. Biol.">
        <title>The bagworm genome reveals a unique fibroin gene that provides high tensile strength.</title>
        <authorList>
            <person name="Kono N."/>
            <person name="Nakamura H."/>
            <person name="Ohtoshi R."/>
            <person name="Tomita M."/>
            <person name="Numata K."/>
            <person name="Arakawa K."/>
        </authorList>
    </citation>
    <scope>NUCLEOTIDE SEQUENCE [LARGE SCALE GENOMIC DNA]</scope>
</reference>
<proteinExistence type="predicted"/>
<evidence type="ECO:0000256" key="1">
    <source>
        <dbReference type="ARBA" id="ARBA00004651"/>
    </source>
</evidence>
<dbReference type="Gene3D" id="1.20.1070.10">
    <property type="entry name" value="Rhodopsin 7-helix transmembrane proteins"/>
    <property type="match status" value="1"/>
</dbReference>
<dbReference type="OrthoDB" id="5959154at2759"/>
<dbReference type="GO" id="GO:0005886">
    <property type="term" value="C:plasma membrane"/>
    <property type="evidence" value="ECO:0007669"/>
    <property type="project" value="UniProtKB-SubCell"/>
</dbReference>
<dbReference type="CDD" id="cd00637">
    <property type="entry name" value="7tm_classA_rhodopsin-like"/>
    <property type="match status" value="1"/>
</dbReference>
<feature type="compositionally biased region" description="Polar residues" evidence="10">
    <location>
        <begin position="455"/>
        <end position="465"/>
    </location>
</feature>
<evidence type="ECO:0000256" key="9">
    <source>
        <dbReference type="ARBA" id="ARBA00023224"/>
    </source>
</evidence>
<evidence type="ECO:0000256" key="3">
    <source>
        <dbReference type="ARBA" id="ARBA00022692"/>
    </source>
</evidence>
<dbReference type="PANTHER" id="PTHR11866:SF16">
    <property type="entry name" value="PROSTAGLANDIN E2 RECEPTOR EP4 SUBTYPE-LIKE PROTEIN"/>
    <property type="match status" value="1"/>
</dbReference>
<keyword evidence="7" id="KW-0675">Receptor</keyword>
<dbReference type="Proteomes" id="UP000299102">
    <property type="component" value="Unassembled WGS sequence"/>
</dbReference>
<dbReference type="InterPro" id="IPR008365">
    <property type="entry name" value="Prostanoid_rcpt"/>
</dbReference>
<evidence type="ECO:0008006" key="14">
    <source>
        <dbReference type="Google" id="ProtNLM"/>
    </source>
</evidence>
<feature type="region of interest" description="Disordered" evidence="10">
    <location>
        <begin position="436"/>
        <end position="465"/>
    </location>
</feature>
<dbReference type="STRING" id="151549.A0A4C1Y599"/>
<evidence type="ECO:0000256" key="2">
    <source>
        <dbReference type="ARBA" id="ARBA00022475"/>
    </source>
</evidence>
<evidence type="ECO:0000256" key="6">
    <source>
        <dbReference type="ARBA" id="ARBA00023136"/>
    </source>
</evidence>